<reference evidence="1 2" key="1">
    <citation type="journal article" date="2015" name="PLoS ONE">
        <title>Azotobacter Genomes: The Genome of Azotobacter chroococcum NCIMB 8003 (ATCC 4412).</title>
        <authorList>
            <person name="Robson R.L."/>
            <person name="Jones R."/>
            <person name="Robson R.M."/>
            <person name="Schwartz A."/>
            <person name="Richardson T.H."/>
        </authorList>
    </citation>
    <scope>NUCLEOTIDE SEQUENCE [LARGE SCALE GENOMIC DNA]</scope>
    <source>
        <strain evidence="1 2">NCIMB 8003</strain>
    </source>
</reference>
<evidence type="ECO:0000313" key="2">
    <source>
        <dbReference type="Proteomes" id="UP000068210"/>
    </source>
</evidence>
<dbReference type="AlphaFoldDB" id="A0A0C4WJ93"/>
<evidence type="ECO:0000313" key="1">
    <source>
        <dbReference type="EMBL" id="AJE19959.1"/>
    </source>
</evidence>
<dbReference type="STRING" id="1328314.Achr_4530"/>
<organism evidence="1 2">
    <name type="scientific">Azotobacter chroococcum NCIMB 8003</name>
    <dbReference type="NCBI Taxonomy" id="1328314"/>
    <lineage>
        <taxon>Bacteria</taxon>
        <taxon>Pseudomonadati</taxon>
        <taxon>Pseudomonadota</taxon>
        <taxon>Gammaproteobacteria</taxon>
        <taxon>Pseudomonadales</taxon>
        <taxon>Pseudomonadaceae</taxon>
        <taxon>Azotobacter</taxon>
    </lineage>
</organism>
<dbReference type="RefSeq" id="WP_144411497.1">
    <property type="nucleotide sequence ID" value="NZ_CP010415.1"/>
</dbReference>
<gene>
    <name evidence="1" type="ORF">Achr_4530</name>
</gene>
<dbReference type="HOGENOM" id="CLU_031627_1_0_6"/>
<dbReference type="KEGG" id="acx:Achr_4530"/>
<dbReference type="Proteomes" id="UP000068210">
    <property type="component" value="Chromosome"/>
</dbReference>
<accession>A0A0C4WJ93</accession>
<dbReference type="EMBL" id="CP010415">
    <property type="protein sequence ID" value="AJE19959.1"/>
    <property type="molecule type" value="Genomic_DNA"/>
</dbReference>
<sequence length="583" mass="64628">MSESPQALLHVPVPDRATLSFCAASPWALQRWIAELPKANLGGCAQRLYLGLLEIVRLQTPAENRLQLLELLRPEIHFVCTHLEPHFLLVNRASEERAHKVANLCQALQRLLASGYEQLVVLEEPAVAEQEACRLRSATAVQRALYALNATLVRSKQLYSPAHEGLWREMHSLYRIARDRDLLRLPVPDGLLPGHAASTVQRTYTASLMLGTARCNQLGAKDIARLARALESWSALVRLQAQADSCPLQVDLTRDGPPRYRRLCEPVTDGDLLGIDPAALLGVLDAWRHPDAASPDSLPPLPGGLGFELLDHLQQAWGDLAQRACPREPGQGRLGVVLGMQSLHYHLAGRQTFGELLRRQDDACRARFQPNRGDLEDIWNQAFDVSSLDRRKGPVAEAIPFRREVDGQAPLAGDIGVERHPVFALPVVDRSQGGYGLFWPGLPASRLRVGELLGIQPASRQDWAVGVIRWIRQVADGARLGVELIAEHAEPCGLRLVDAAQPQDHYLRALQLLEGDDDAAPASLVTASLPFREDCTVQINRHGEEQLAVLRRRLASLGRFSRFEYRLFGYGGVEDFSSLWTLL</sequence>
<name>A0A0C4WJ93_9GAMM</name>
<proteinExistence type="predicted"/>
<keyword evidence="2" id="KW-1185">Reference proteome</keyword>
<protein>
    <submittedName>
        <fullName evidence="1">Molecular chaperone</fullName>
    </submittedName>
</protein>